<dbReference type="InterPro" id="IPR013785">
    <property type="entry name" value="Aldolase_TIM"/>
</dbReference>
<keyword evidence="6 14" id="KW-0489">Methyltransferase</keyword>
<keyword evidence="4 14" id="KW-0963">Cytoplasm</keyword>
<dbReference type="GO" id="GO:0070040">
    <property type="term" value="F:rRNA (adenine(2503)-C2-)-methyltransferase activity"/>
    <property type="evidence" value="ECO:0007669"/>
    <property type="project" value="UniProtKB-UniRule"/>
</dbReference>
<dbReference type="SFLD" id="SFLDS00029">
    <property type="entry name" value="Radical_SAM"/>
    <property type="match status" value="1"/>
</dbReference>
<dbReference type="GO" id="GO:0005737">
    <property type="term" value="C:cytoplasm"/>
    <property type="evidence" value="ECO:0007669"/>
    <property type="project" value="UniProtKB-SubCell"/>
</dbReference>
<feature type="binding site" evidence="14">
    <location>
        <position position="296"/>
    </location>
    <ligand>
        <name>S-adenosyl-L-methionine</name>
        <dbReference type="ChEBI" id="CHEBI:59789"/>
    </ligand>
</feature>
<gene>
    <name evidence="14 16" type="primary">rlmN</name>
    <name evidence="16" type="ORF">H8D96_06450</name>
</gene>
<dbReference type="NCBIfam" id="TIGR00048">
    <property type="entry name" value="rRNA_mod_RlmN"/>
    <property type="match status" value="1"/>
</dbReference>
<keyword evidence="12 14" id="KW-0411">Iron-sulfur</keyword>
<dbReference type="SFLD" id="SFLDF00275">
    <property type="entry name" value="adenosine_C2_methyltransferase"/>
    <property type="match status" value="1"/>
</dbReference>
<dbReference type="PROSITE" id="PS51918">
    <property type="entry name" value="RADICAL_SAM"/>
    <property type="match status" value="1"/>
</dbReference>
<dbReference type="InterPro" id="IPR040072">
    <property type="entry name" value="Methyltransferase_A"/>
</dbReference>
<evidence type="ECO:0000256" key="2">
    <source>
        <dbReference type="ARBA" id="ARBA00007544"/>
    </source>
</evidence>
<proteinExistence type="inferred from homology"/>
<dbReference type="CDD" id="cd01335">
    <property type="entry name" value="Radical_SAM"/>
    <property type="match status" value="1"/>
</dbReference>
<dbReference type="GO" id="GO:0002935">
    <property type="term" value="F:tRNA (adenine(37)-C2)-methyltransferase activity"/>
    <property type="evidence" value="ECO:0007669"/>
    <property type="project" value="UniProtKB-UniRule"/>
</dbReference>
<dbReference type="EMBL" id="JACNIG010000153">
    <property type="protein sequence ID" value="MBC8431543.1"/>
    <property type="molecule type" value="Genomic_DNA"/>
</dbReference>
<dbReference type="GO" id="GO:0000049">
    <property type="term" value="F:tRNA binding"/>
    <property type="evidence" value="ECO:0007669"/>
    <property type="project" value="UniProtKB-UniRule"/>
</dbReference>
<evidence type="ECO:0000256" key="1">
    <source>
        <dbReference type="ARBA" id="ARBA00004496"/>
    </source>
</evidence>
<dbReference type="InterPro" id="IPR006638">
    <property type="entry name" value="Elp3/MiaA/NifB-like_rSAM"/>
</dbReference>
<keyword evidence="3 14" id="KW-0004">4Fe-4S</keyword>
<comment type="subcellular location">
    <subcellularLocation>
        <location evidence="1 14">Cytoplasm</location>
    </subcellularLocation>
</comment>
<dbReference type="InterPro" id="IPR027492">
    <property type="entry name" value="RNA_MTrfase_RlmN"/>
</dbReference>
<evidence type="ECO:0000313" key="17">
    <source>
        <dbReference type="Proteomes" id="UP000605201"/>
    </source>
</evidence>
<dbReference type="GO" id="GO:0019843">
    <property type="term" value="F:rRNA binding"/>
    <property type="evidence" value="ECO:0007669"/>
    <property type="project" value="UniProtKB-UniRule"/>
</dbReference>
<comment type="miscellaneous">
    <text evidence="14">Reaction proceeds by a ping-pong mechanism involving intermediate methylation of a conserved cysteine residue.</text>
</comment>
<feature type="binding site" evidence="14">
    <location>
        <begin position="220"/>
        <end position="222"/>
    </location>
    <ligand>
        <name>S-adenosyl-L-methionine</name>
        <dbReference type="ChEBI" id="CHEBI:59789"/>
    </ligand>
</feature>
<dbReference type="AlphaFoldDB" id="A0A8J6TQ12"/>
<feature type="binding site" evidence="14">
    <location>
        <position position="120"/>
    </location>
    <ligand>
        <name>[4Fe-4S] cluster</name>
        <dbReference type="ChEBI" id="CHEBI:49883"/>
        <note>4Fe-4S-S-AdoMet</note>
    </ligand>
</feature>
<comment type="function">
    <text evidence="14">Specifically methylates position 2 of adenine 2503 in 23S rRNA and position 2 of adenine 37 in tRNAs.</text>
</comment>
<dbReference type="EC" id="2.1.1.192" evidence="14"/>
<dbReference type="GO" id="GO:0051539">
    <property type="term" value="F:4 iron, 4 sulfur cluster binding"/>
    <property type="evidence" value="ECO:0007669"/>
    <property type="project" value="UniProtKB-UniRule"/>
</dbReference>
<dbReference type="PANTHER" id="PTHR30544">
    <property type="entry name" value="23S RRNA METHYLTRANSFERASE"/>
    <property type="match status" value="1"/>
</dbReference>
<evidence type="ECO:0000256" key="10">
    <source>
        <dbReference type="ARBA" id="ARBA00022723"/>
    </source>
</evidence>
<feature type="active site" description="Proton acceptor" evidence="14">
    <location>
        <position position="96"/>
    </location>
</feature>
<keyword evidence="9 14" id="KW-0819">tRNA processing</keyword>
<dbReference type="GO" id="GO:0070475">
    <property type="term" value="P:rRNA base methylation"/>
    <property type="evidence" value="ECO:0007669"/>
    <property type="project" value="UniProtKB-UniRule"/>
</dbReference>
<evidence type="ECO:0000256" key="5">
    <source>
        <dbReference type="ARBA" id="ARBA00022552"/>
    </source>
</evidence>
<evidence type="ECO:0000256" key="7">
    <source>
        <dbReference type="ARBA" id="ARBA00022679"/>
    </source>
</evidence>
<dbReference type="FunFam" id="3.20.20.70:FF:000014">
    <property type="entry name" value="Probable dual-specificity RNA methyltransferase RlmN"/>
    <property type="match status" value="1"/>
</dbReference>
<comment type="catalytic activity">
    <reaction evidence="14">
        <text>adenosine(2503) in 23S rRNA + 2 reduced [2Fe-2S]-[ferredoxin] + 2 S-adenosyl-L-methionine = 2-methyladenosine(2503) in 23S rRNA + 5'-deoxyadenosine + L-methionine + 2 oxidized [2Fe-2S]-[ferredoxin] + S-adenosyl-L-homocysteine</text>
        <dbReference type="Rhea" id="RHEA:42916"/>
        <dbReference type="Rhea" id="RHEA-COMP:10000"/>
        <dbReference type="Rhea" id="RHEA-COMP:10001"/>
        <dbReference type="Rhea" id="RHEA-COMP:10152"/>
        <dbReference type="Rhea" id="RHEA-COMP:10282"/>
        <dbReference type="ChEBI" id="CHEBI:17319"/>
        <dbReference type="ChEBI" id="CHEBI:33737"/>
        <dbReference type="ChEBI" id="CHEBI:33738"/>
        <dbReference type="ChEBI" id="CHEBI:57844"/>
        <dbReference type="ChEBI" id="CHEBI:57856"/>
        <dbReference type="ChEBI" id="CHEBI:59789"/>
        <dbReference type="ChEBI" id="CHEBI:74411"/>
        <dbReference type="ChEBI" id="CHEBI:74497"/>
        <dbReference type="EC" id="2.1.1.192"/>
    </reaction>
</comment>
<evidence type="ECO:0000256" key="9">
    <source>
        <dbReference type="ARBA" id="ARBA00022694"/>
    </source>
</evidence>
<comment type="caution">
    <text evidence="14">Lacks conserved residue(s) required for the propagation of feature annotation.</text>
</comment>
<evidence type="ECO:0000256" key="13">
    <source>
        <dbReference type="ARBA" id="ARBA00023157"/>
    </source>
</evidence>
<feature type="binding site" evidence="14">
    <location>
        <position position="198"/>
    </location>
    <ligand>
        <name>S-adenosyl-L-methionine</name>
        <dbReference type="ChEBI" id="CHEBI:59789"/>
    </ligand>
</feature>
<comment type="caution">
    <text evidence="16">The sequence shown here is derived from an EMBL/GenBank/DDBJ whole genome shotgun (WGS) entry which is preliminary data.</text>
</comment>
<keyword evidence="13 14" id="KW-1015">Disulfide bond</keyword>
<feature type="active site" description="S-methylcysteine intermediate" evidence="14">
    <location>
        <position position="339"/>
    </location>
</feature>
<feature type="domain" description="Radical SAM core" evidence="15">
    <location>
        <begin position="102"/>
        <end position="334"/>
    </location>
</feature>
<dbReference type="SUPFAM" id="SSF102114">
    <property type="entry name" value="Radical SAM enzymes"/>
    <property type="match status" value="1"/>
</dbReference>
<evidence type="ECO:0000256" key="11">
    <source>
        <dbReference type="ARBA" id="ARBA00023004"/>
    </source>
</evidence>
<organism evidence="16 17">
    <name type="scientific">Candidatus Desulfatibia vada</name>
    <dbReference type="NCBI Taxonomy" id="2841696"/>
    <lineage>
        <taxon>Bacteria</taxon>
        <taxon>Pseudomonadati</taxon>
        <taxon>Thermodesulfobacteriota</taxon>
        <taxon>Desulfobacteria</taxon>
        <taxon>Desulfobacterales</taxon>
        <taxon>Desulfobacterales incertae sedis</taxon>
        <taxon>Candidatus Desulfatibia</taxon>
    </lineage>
</organism>
<comment type="similarity">
    <text evidence="2 14">Belongs to the radical SAM superfamily. RlmN family.</text>
</comment>
<keyword evidence="8 14" id="KW-0949">S-adenosyl-L-methionine</keyword>
<comment type="catalytic activity">
    <reaction evidence="14">
        <text>adenosine(37) in tRNA + 2 reduced [2Fe-2S]-[ferredoxin] + 2 S-adenosyl-L-methionine = 2-methyladenosine(37) in tRNA + 5'-deoxyadenosine + L-methionine + 2 oxidized [2Fe-2S]-[ferredoxin] + S-adenosyl-L-homocysteine</text>
        <dbReference type="Rhea" id="RHEA:43332"/>
        <dbReference type="Rhea" id="RHEA-COMP:10000"/>
        <dbReference type="Rhea" id="RHEA-COMP:10001"/>
        <dbReference type="Rhea" id="RHEA-COMP:10162"/>
        <dbReference type="Rhea" id="RHEA-COMP:10485"/>
        <dbReference type="ChEBI" id="CHEBI:17319"/>
        <dbReference type="ChEBI" id="CHEBI:33737"/>
        <dbReference type="ChEBI" id="CHEBI:33738"/>
        <dbReference type="ChEBI" id="CHEBI:57844"/>
        <dbReference type="ChEBI" id="CHEBI:57856"/>
        <dbReference type="ChEBI" id="CHEBI:59789"/>
        <dbReference type="ChEBI" id="CHEBI:74411"/>
        <dbReference type="ChEBI" id="CHEBI:74497"/>
        <dbReference type="EC" id="2.1.1.192"/>
    </reaction>
</comment>
<dbReference type="Gene3D" id="1.10.150.530">
    <property type="match status" value="1"/>
</dbReference>
<evidence type="ECO:0000256" key="3">
    <source>
        <dbReference type="ARBA" id="ARBA00022485"/>
    </source>
</evidence>
<keyword evidence="10 14" id="KW-0479">Metal-binding</keyword>
<protein>
    <recommendedName>
        <fullName evidence="14">Probable dual-specificity RNA methyltransferase RlmN</fullName>
        <ecNumber evidence="14">2.1.1.192</ecNumber>
    </recommendedName>
    <alternativeName>
        <fullName evidence="14">23S rRNA (adenine(2503)-C(2))-methyltransferase</fullName>
    </alternativeName>
    <alternativeName>
        <fullName evidence="14">23S rRNA m2A2503 methyltransferase</fullName>
    </alternativeName>
    <alternativeName>
        <fullName evidence="14">Ribosomal RNA large subunit methyltransferase N</fullName>
    </alternativeName>
    <alternativeName>
        <fullName evidence="14">tRNA (adenine(37)-C(2))-methyltransferase</fullName>
    </alternativeName>
    <alternativeName>
        <fullName evidence="14">tRNA m2A37 methyltransferase</fullName>
    </alternativeName>
</protein>
<reference evidence="16 17" key="1">
    <citation type="submission" date="2020-08" db="EMBL/GenBank/DDBJ databases">
        <title>Bridging the membrane lipid divide: bacteria of the FCB group superphylum have the potential to synthesize archaeal ether lipids.</title>
        <authorList>
            <person name="Villanueva L."/>
            <person name="Von Meijenfeldt F.A.B."/>
            <person name="Westbye A.B."/>
            <person name="Yadav S."/>
            <person name="Hopmans E.C."/>
            <person name="Dutilh B.E."/>
            <person name="Sinninghe Damste J.S."/>
        </authorList>
    </citation>
    <scope>NUCLEOTIDE SEQUENCE [LARGE SCALE GENOMIC DNA]</scope>
    <source>
        <strain evidence="16">NIOZ-UU17</strain>
    </source>
</reference>
<keyword evidence="5 14" id="KW-0698">rRNA processing</keyword>
<evidence type="ECO:0000256" key="12">
    <source>
        <dbReference type="ARBA" id="ARBA00023014"/>
    </source>
</evidence>
<dbReference type="SMART" id="SM00729">
    <property type="entry name" value="Elp3"/>
    <property type="match status" value="1"/>
</dbReference>
<dbReference type="HAMAP" id="MF_01849">
    <property type="entry name" value="RNA_methyltr_RlmN"/>
    <property type="match status" value="1"/>
</dbReference>
<dbReference type="Pfam" id="PF21016">
    <property type="entry name" value="RlmN_N"/>
    <property type="match status" value="1"/>
</dbReference>
<dbReference type="Proteomes" id="UP000605201">
    <property type="component" value="Unassembled WGS sequence"/>
</dbReference>
<dbReference type="InterPro" id="IPR058240">
    <property type="entry name" value="rSAM_sf"/>
</dbReference>
<keyword evidence="7 14" id="KW-0808">Transferase</keyword>
<dbReference type="SFLD" id="SFLDG01062">
    <property type="entry name" value="methyltransferase_(Class_A)"/>
    <property type="match status" value="1"/>
</dbReference>
<dbReference type="InterPro" id="IPR007197">
    <property type="entry name" value="rSAM"/>
</dbReference>
<dbReference type="Pfam" id="PF04055">
    <property type="entry name" value="Radical_SAM"/>
    <property type="match status" value="1"/>
</dbReference>
<evidence type="ECO:0000256" key="6">
    <source>
        <dbReference type="ARBA" id="ARBA00022603"/>
    </source>
</evidence>
<evidence type="ECO:0000256" key="4">
    <source>
        <dbReference type="ARBA" id="ARBA00022490"/>
    </source>
</evidence>
<name>A0A8J6TQ12_9BACT</name>
<dbReference type="GO" id="GO:0046872">
    <property type="term" value="F:metal ion binding"/>
    <property type="evidence" value="ECO:0007669"/>
    <property type="project" value="UniProtKB-KW"/>
</dbReference>
<feature type="binding site" evidence="14">
    <location>
        <position position="116"/>
    </location>
    <ligand>
        <name>[4Fe-4S] cluster</name>
        <dbReference type="ChEBI" id="CHEBI:49883"/>
        <note>4Fe-4S-S-AdoMet</note>
    </ligand>
</feature>
<evidence type="ECO:0000259" key="15">
    <source>
        <dbReference type="PROSITE" id="PS51918"/>
    </source>
</evidence>
<evidence type="ECO:0000256" key="14">
    <source>
        <dbReference type="HAMAP-Rule" id="MF_01849"/>
    </source>
</evidence>
<feature type="binding site" evidence="14">
    <location>
        <position position="123"/>
    </location>
    <ligand>
        <name>[4Fe-4S] cluster</name>
        <dbReference type="ChEBI" id="CHEBI:49883"/>
        <note>4Fe-4S-S-AdoMet</note>
    </ligand>
</feature>
<feature type="binding site" evidence="14">
    <location>
        <begin position="165"/>
        <end position="166"/>
    </location>
    <ligand>
        <name>S-adenosyl-L-methionine</name>
        <dbReference type="ChEBI" id="CHEBI:59789"/>
    </ligand>
</feature>
<evidence type="ECO:0000313" key="16">
    <source>
        <dbReference type="EMBL" id="MBC8431543.1"/>
    </source>
</evidence>
<dbReference type="InterPro" id="IPR004383">
    <property type="entry name" value="rRNA_lsu_MTrfase_RlmN/Cfr"/>
</dbReference>
<dbReference type="PIRSF" id="PIRSF006004">
    <property type="entry name" value="CHP00048"/>
    <property type="match status" value="1"/>
</dbReference>
<dbReference type="PANTHER" id="PTHR30544:SF5">
    <property type="entry name" value="RADICAL SAM CORE DOMAIN-CONTAINING PROTEIN"/>
    <property type="match status" value="1"/>
</dbReference>
<evidence type="ECO:0000256" key="8">
    <source>
        <dbReference type="ARBA" id="ARBA00022691"/>
    </source>
</evidence>
<dbReference type="InterPro" id="IPR048641">
    <property type="entry name" value="RlmN_N"/>
</dbReference>
<accession>A0A8J6TQ12</accession>
<comment type="cofactor">
    <cofactor evidence="14">
        <name>[4Fe-4S] cluster</name>
        <dbReference type="ChEBI" id="CHEBI:49883"/>
    </cofactor>
    <text evidence="14">Binds 1 [4Fe-4S] cluster. The cluster is coordinated with 3 cysteines and an exchangeable S-adenosyl-L-methionine.</text>
</comment>
<dbReference type="GO" id="GO:0030488">
    <property type="term" value="P:tRNA methylation"/>
    <property type="evidence" value="ECO:0007669"/>
    <property type="project" value="UniProtKB-UniRule"/>
</dbReference>
<keyword evidence="11 14" id="KW-0408">Iron</keyword>
<dbReference type="Gene3D" id="3.20.20.70">
    <property type="entry name" value="Aldolase class I"/>
    <property type="match status" value="1"/>
</dbReference>
<sequence>MTLKPNTSDIKEFARDKLAAWLKDQGLEPYRAVQILRWVYLHQADTFEEMTDLGKELRKLLSNHFTISRLEKTQIETSQDSSRKYLFRLQDGKHVESVLIPEKDHYTLCISSQVGCSQGCRFCLTAKGGFVRNLSKGEIIAQVRDIASHLDDTKRLTNIVLMGMGEPLANYRNVIEAVKTLTDSDTGLGFSSRKITISTAGLVSRLADLGRESTVNLAISLNATDNETRSMLMPINRKYPIETLLDACAQYPLMPRRRITFEYVLIKGVNDSIKDAERLAGLLRPVQAKINLIPFNTYQGCEFERPQEASIQNFRNILVQKNFTVIIRHSKGQDISAACGQLSGSWKPET</sequence>